<dbReference type="AlphaFoldDB" id="A0A426Z9C3"/>
<reference evidence="1 2" key="1">
    <citation type="journal article" date="2014" name="Agronomy (Basel)">
        <title>A Draft Genome Sequence for Ensete ventricosum, the Drought-Tolerant Tree Against Hunger.</title>
        <authorList>
            <person name="Harrison J."/>
            <person name="Moore K.A."/>
            <person name="Paszkiewicz K."/>
            <person name="Jones T."/>
            <person name="Grant M."/>
            <person name="Ambacheew D."/>
            <person name="Muzemil S."/>
            <person name="Studholme D.J."/>
        </authorList>
    </citation>
    <scope>NUCLEOTIDE SEQUENCE [LARGE SCALE GENOMIC DNA]</scope>
</reference>
<gene>
    <name evidence="1" type="ORF">B296_00041376</name>
</gene>
<sequence>MALISSVKRVTYGSRSSSSFCLIPRRDAVVGFGRALARKLASNSLASWSKEWMKVSSSWLYHPRATPRRVIGKAQHIMASDVSYKAICTLNVTTCSVGSEPPSYGFSTERRKCYGMDNLRSLNKHQYCPGVREGPLFNAKMLLGDLSSLKGQRDVVRPASVRAAQRGAEPRDDAWGWLSLGHHDGGDLPPCRVVILLQEKIFTRGWSLPTRLLTAKLAL</sequence>
<protein>
    <submittedName>
        <fullName evidence="1">Uncharacterized protein</fullName>
    </submittedName>
</protein>
<name>A0A426Z9C3_ENSVE</name>
<proteinExistence type="predicted"/>
<dbReference type="EMBL" id="AMZH03007722">
    <property type="protein sequence ID" value="RRT60588.1"/>
    <property type="molecule type" value="Genomic_DNA"/>
</dbReference>
<accession>A0A426Z9C3</accession>
<comment type="caution">
    <text evidence="1">The sequence shown here is derived from an EMBL/GenBank/DDBJ whole genome shotgun (WGS) entry which is preliminary data.</text>
</comment>
<organism evidence="1 2">
    <name type="scientific">Ensete ventricosum</name>
    <name type="common">Abyssinian banana</name>
    <name type="synonym">Musa ensete</name>
    <dbReference type="NCBI Taxonomy" id="4639"/>
    <lineage>
        <taxon>Eukaryota</taxon>
        <taxon>Viridiplantae</taxon>
        <taxon>Streptophyta</taxon>
        <taxon>Embryophyta</taxon>
        <taxon>Tracheophyta</taxon>
        <taxon>Spermatophyta</taxon>
        <taxon>Magnoliopsida</taxon>
        <taxon>Liliopsida</taxon>
        <taxon>Zingiberales</taxon>
        <taxon>Musaceae</taxon>
        <taxon>Ensete</taxon>
    </lineage>
</organism>
<evidence type="ECO:0000313" key="2">
    <source>
        <dbReference type="Proteomes" id="UP000287651"/>
    </source>
</evidence>
<evidence type="ECO:0000313" key="1">
    <source>
        <dbReference type="EMBL" id="RRT60588.1"/>
    </source>
</evidence>
<dbReference type="Proteomes" id="UP000287651">
    <property type="component" value="Unassembled WGS sequence"/>
</dbReference>